<comment type="caution">
    <text evidence="2">The sequence shown here is derived from an EMBL/GenBank/DDBJ whole genome shotgun (WGS) entry which is preliminary data.</text>
</comment>
<accession>W1YSF8</accession>
<keyword evidence="1" id="KW-1133">Transmembrane helix</keyword>
<dbReference type="AlphaFoldDB" id="W1YSF8"/>
<keyword evidence="1" id="KW-0812">Transmembrane</keyword>
<evidence type="ECO:0000313" key="2">
    <source>
        <dbReference type="EMBL" id="ETJ45256.1"/>
    </source>
</evidence>
<dbReference type="EMBL" id="AZMM01000743">
    <property type="protein sequence ID" value="ETJ45256.1"/>
    <property type="molecule type" value="Genomic_DNA"/>
</dbReference>
<gene>
    <name evidence="2" type="ORF">Q604_UNBC00743G0001</name>
</gene>
<name>W1YSF8_9ZZZZ</name>
<reference evidence="2" key="1">
    <citation type="submission" date="2013-12" db="EMBL/GenBank/DDBJ databases">
        <title>A Varibaculum cambriense genome reconstructed from a premature infant gut community with otherwise low bacterial novelty that shifts toward anaerobic metabolism during the third week of life.</title>
        <authorList>
            <person name="Brown C.T."/>
            <person name="Sharon I."/>
            <person name="Thomas B.C."/>
            <person name="Castelle C.J."/>
            <person name="Morowitz M.J."/>
            <person name="Banfield J.F."/>
        </authorList>
    </citation>
    <scope>NUCLEOTIDE SEQUENCE</scope>
</reference>
<feature type="non-terminal residue" evidence="2">
    <location>
        <position position="1"/>
    </location>
</feature>
<keyword evidence="1" id="KW-0472">Membrane</keyword>
<proteinExistence type="predicted"/>
<organism evidence="2">
    <name type="scientific">human gut metagenome</name>
    <dbReference type="NCBI Taxonomy" id="408170"/>
    <lineage>
        <taxon>unclassified sequences</taxon>
        <taxon>metagenomes</taxon>
        <taxon>organismal metagenomes</taxon>
    </lineage>
</organism>
<sequence length="123" mass="13106">SLIPPNTTTSAFKTVFGFPVARVVKATETFLPIGTAFGKETPFVQSVLFTGIDFVVSPSGVTSMKVGIVRPADQLGPFFKVRFCKGALLVFVIVVVQITLVFVSITSFGRVNVTLAVGISSLY</sequence>
<evidence type="ECO:0000256" key="1">
    <source>
        <dbReference type="SAM" id="Phobius"/>
    </source>
</evidence>
<protein>
    <submittedName>
        <fullName evidence="2">Uncharacterized protein</fullName>
    </submittedName>
</protein>
<feature type="transmembrane region" description="Helical" evidence="1">
    <location>
        <begin position="87"/>
        <end position="108"/>
    </location>
</feature>
<feature type="non-terminal residue" evidence="2">
    <location>
        <position position="123"/>
    </location>
</feature>